<dbReference type="OrthoDB" id="3667154at2"/>
<feature type="region of interest" description="Disordered" evidence="1">
    <location>
        <begin position="215"/>
        <end position="242"/>
    </location>
</feature>
<accession>A0A540VZ47</accession>
<dbReference type="AlphaFoldDB" id="A0A540VZ47"/>
<dbReference type="RefSeq" id="WP_141632754.1">
    <property type="nucleotide sequence ID" value="NZ_VIGB01000003.1"/>
</dbReference>
<protein>
    <submittedName>
        <fullName evidence="2">Uncharacterized protein</fullName>
    </submittedName>
</protein>
<organism evidence="2 3">
    <name type="scientific">Kitasatospora acidiphila</name>
    <dbReference type="NCBI Taxonomy" id="2567942"/>
    <lineage>
        <taxon>Bacteria</taxon>
        <taxon>Bacillati</taxon>
        <taxon>Actinomycetota</taxon>
        <taxon>Actinomycetes</taxon>
        <taxon>Kitasatosporales</taxon>
        <taxon>Streptomycetaceae</taxon>
        <taxon>Kitasatospora</taxon>
    </lineage>
</organism>
<proteinExistence type="predicted"/>
<feature type="region of interest" description="Disordered" evidence="1">
    <location>
        <begin position="156"/>
        <end position="175"/>
    </location>
</feature>
<evidence type="ECO:0000313" key="3">
    <source>
        <dbReference type="Proteomes" id="UP000319103"/>
    </source>
</evidence>
<name>A0A540VZ47_9ACTN</name>
<comment type="caution">
    <text evidence="2">The sequence shown here is derived from an EMBL/GenBank/DDBJ whole genome shotgun (WGS) entry which is preliminary data.</text>
</comment>
<gene>
    <name evidence="2" type="ORF">E6W39_06790</name>
</gene>
<sequence>MARIRSVKPETWVSETLAEVSIPAMLTFLGMTNHADDHGRHRDNAAIVYGLIWPMRDEISRADVEDHLQQLASVGAICRYTGCDGRRYFHYPTWHKHQKIDKPSLSRLPACPHCEPERCGVCKGPCIQRAALADTTGNTADDVASAPRVFAETSANTPAGLDQRSEPSLAPPAPTASLAPAAVASAVDADCMLVPETRKTAGQTAFVEDSPRVRRTLPEGSAPGSRILDPGSSFPTGRQAPDADTVSASQLIGEYVAACAERPPGSVLGHLGKVVKTLLAEGIPADHVRAGLRRYAEIQGHPSRLPSLVNDAMNARGAGLARPRFRHNVPAHQAWTNPVDAVAAYAEEL</sequence>
<keyword evidence="3" id="KW-1185">Reference proteome</keyword>
<evidence type="ECO:0000313" key="2">
    <source>
        <dbReference type="EMBL" id="TQF02038.1"/>
    </source>
</evidence>
<dbReference type="EMBL" id="VIGB01000003">
    <property type="protein sequence ID" value="TQF02038.1"/>
    <property type="molecule type" value="Genomic_DNA"/>
</dbReference>
<dbReference type="Proteomes" id="UP000319103">
    <property type="component" value="Unassembled WGS sequence"/>
</dbReference>
<evidence type="ECO:0000256" key="1">
    <source>
        <dbReference type="SAM" id="MobiDB-lite"/>
    </source>
</evidence>
<reference evidence="2 3" key="1">
    <citation type="submission" date="2019-06" db="EMBL/GenBank/DDBJ databases">
        <title>Description of Kitasatospora acidophila sp. nov. isolated from pine grove soil, and reclassification of Streptomyces novaecaesareae to Kitasatospora novaeceasareae comb. nov.</title>
        <authorList>
            <person name="Kim M.J."/>
        </authorList>
    </citation>
    <scope>NUCLEOTIDE SEQUENCE [LARGE SCALE GENOMIC DNA]</scope>
    <source>
        <strain evidence="2 3">MMS16-CNU292</strain>
    </source>
</reference>